<protein>
    <submittedName>
        <fullName evidence="1">Uncharacterized protein</fullName>
    </submittedName>
</protein>
<evidence type="ECO:0000313" key="1">
    <source>
        <dbReference type="EMBL" id="KAI7812236.1"/>
    </source>
</evidence>
<comment type="caution">
    <text evidence="1">The sequence shown here is derived from an EMBL/GenBank/DDBJ whole genome shotgun (WGS) entry which is preliminary data.</text>
</comment>
<sequence>MQNWAKRLIDEDDDDARVTECHSWHLYVQMVSAWMDHPVPLTVLSGLKCQNPWLTVTPGHMHTLISSSHGCWTTTSTMMEIAVTNSQIKALYNPLDKRFDILKHFN</sequence>
<organism evidence="1 2">
    <name type="scientific">Triplophysa rosa</name>
    <name type="common">Cave loach</name>
    <dbReference type="NCBI Taxonomy" id="992332"/>
    <lineage>
        <taxon>Eukaryota</taxon>
        <taxon>Metazoa</taxon>
        <taxon>Chordata</taxon>
        <taxon>Craniata</taxon>
        <taxon>Vertebrata</taxon>
        <taxon>Euteleostomi</taxon>
        <taxon>Actinopterygii</taxon>
        <taxon>Neopterygii</taxon>
        <taxon>Teleostei</taxon>
        <taxon>Ostariophysi</taxon>
        <taxon>Cypriniformes</taxon>
        <taxon>Nemacheilidae</taxon>
        <taxon>Triplophysa</taxon>
    </lineage>
</organism>
<name>A0A9W7X243_TRIRA</name>
<accession>A0A9W7X243</accession>
<proteinExistence type="predicted"/>
<dbReference type="EMBL" id="JAFHDT010000003">
    <property type="protein sequence ID" value="KAI7812236.1"/>
    <property type="molecule type" value="Genomic_DNA"/>
</dbReference>
<evidence type="ECO:0000313" key="2">
    <source>
        <dbReference type="Proteomes" id="UP001059041"/>
    </source>
</evidence>
<keyword evidence="2" id="KW-1185">Reference proteome</keyword>
<dbReference type="AlphaFoldDB" id="A0A9W7X243"/>
<dbReference type="Proteomes" id="UP001059041">
    <property type="component" value="Linkage Group LG3"/>
</dbReference>
<gene>
    <name evidence="1" type="ORF">IRJ41_022515</name>
</gene>
<reference evidence="1" key="1">
    <citation type="submission" date="2021-02" db="EMBL/GenBank/DDBJ databases">
        <title>Comparative genomics reveals that relaxation of natural selection precedes convergent phenotypic evolution of cavefish.</title>
        <authorList>
            <person name="Peng Z."/>
        </authorList>
    </citation>
    <scope>NUCLEOTIDE SEQUENCE</scope>
    <source>
        <tissue evidence="1">Muscle</tissue>
    </source>
</reference>